<evidence type="ECO:0000256" key="1">
    <source>
        <dbReference type="SAM" id="SignalP"/>
    </source>
</evidence>
<organism evidence="3 4">
    <name type="scientific">Hymenobacter perfusus</name>
    <dbReference type="NCBI Taxonomy" id="1236770"/>
    <lineage>
        <taxon>Bacteria</taxon>
        <taxon>Pseudomonadati</taxon>
        <taxon>Bacteroidota</taxon>
        <taxon>Cytophagia</taxon>
        <taxon>Cytophagales</taxon>
        <taxon>Hymenobacteraceae</taxon>
        <taxon>Hymenobacter</taxon>
    </lineage>
</organism>
<evidence type="ECO:0000313" key="3">
    <source>
        <dbReference type="EMBL" id="RSK46370.1"/>
    </source>
</evidence>
<reference evidence="3 4" key="1">
    <citation type="submission" date="2018-12" db="EMBL/GenBank/DDBJ databases">
        <authorList>
            <person name="Feng G."/>
            <person name="Zhu H."/>
        </authorList>
    </citation>
    <scope>NUCLEOTIDE SEQUENCE [LARGE SCALE GENOMIC DNA]</scope>
    <source>
        <strain evidence="3 4">LMG 26000</strain>
    </source>
</reference>
<sequence length="125" mass="13693">MGTILAALSLLLPGCVLAQTTQADGTRTQVATIIVEAAQLDQYRIALREEVETSLRVEPGVLLFAVTDQRHPTHMTILERCASEAACIPMQAVRSRQAHDRLARTFGNNGLPWQYLLPRGQAVLS</sequence>
<proteinExistence type="predicted"/>
<feature type="domain" description="ABM" evidence="2">
    <location>
        <begin position="28"/>
        <end position="86"/>
    </location>
</feature>
<feature type="signal peptide" evidence="1">
    <location>
        <begin position="1"/>
        <end position="18"/>
    </location>
</feature>
<dbReference type="SUPFAM" id="SSF54909">
    <property type="entry name" value="Dimeric alpha+beta barrel"/>
    <property type="match status" value="1"/>
</dbReference>
<gene>
    <name evidence="3" type="ORF">EI293_04160</name>
</gene>
<accession>A0A3R9P144</accession>
<comment type="caution">
    <text evidence="3">The sequence shown here is derived from an EMBL/GenBank/DDBJ whole genome shotgun (WGS) entry which is preliminary data.</text>
</comment>
<dbReference type="EMBL" id="RWIU01000001">
    <property type="protein sequence ID" value="RSK46370.1"/>
    <property type="molecule type" value="Genomic_DNA"/>
</dbReference>
<dbReference type="RefSeq" id="WP_125435875.1">
    <property type="nucleotide sequence ID" value="NZ_RWIU01000001.1"/>
</dbReference>
<evidence type="ECO:0000313" key="4">
    <source>
        <dbReference type="Proteomes" id="UP000270291"/>
    </source>
</evidence>
<dbReference type="AlphaFoldDB" id="A0A3R9P144"/>
<dbReference type="Gene3D" id="3.30.70.100">
    <property type="match status" value="1"/>
</dbReference>
<evidence type="ECO:0000259" key="2">
    <source>
        <dbReference type="Pfam" id="PF03992"/>
    </source>
</evidence>
<protein>
    <recommendedName>
        <fullName evidence="2">ABM domain-containing protein</fullName>
    </recommendedName>
</protein>
<dbReference type="Proteomes" id="UP000270291">
    <property type="component" value="Unassembled WGS sequence"/>
</dbReference>
<dbReference type="InterPro" id="IPR007138">
    <property type="entry name" value="ABM_dom"/>
</dbReference>
<dbReference type="InterPro" id="IPR011008">
    <property type="entry name" value="Dimeric_a/b-barrel"/>
</dbReference>
<keyword evidence="1" id="KW-0732">Signal</keyword>
<dbReference type="Pfam" id="PF03992">
    <property type="entry name" value="ABM"/>
    <property type="match status" value="1"/>
</dbReference>
<name>A0A3R9P144_9BACT</name>
<feature type="chain" id="PRO_5018783723" description="ABM domain-containing protein" evidence="1">
    <location>
        <begin position="19"/>
        <end position="125"/>
    </location>
</feature>
<keyword evidence="4" id="KW-1185">Reference proteome</keyword>